<feature type="domain" description="VWFC" evidence="9">
    <location>
        <begin position="3496"/>
        <end position="3554"/>
    </location>
</feature>
<dbReference type="InterPro" id="IPR001846">
    <property type="entry name" value="VWF_type-D"/>
</dbReference>
<feature type="domain" description="EGF-like" evidence="8">
    <location>
        <begin position="1043"/>
        <end position="1084"/>
    </location>
</feature>
<dbReference type="PROSITE" id="PS51233">
    <property type="entry name" value="VWFD"/>
    <property type="match status" value="1"/>
</dbReference>
<feature type="domain" description="BPTI/Kunitz inhibitor" evidence="10">
    <location>
        <begin position="1091"/>
        <end position="1141"/>
    </location>
</feature>
<dbReference type="Gene3D" id="1.10.1280.10">
    <property type="entry name" value="Di-copper center containing domain from catechol oxidase"/>
    <property type="match status" value="2"/>
</dbReference>
<feature type="domain" description="VWFC" evidence="9">
    <location>
        <begin position="2051"/>
        <end position="2099"/>
    </location>
</feature>
<feature type="domain" description="VWFC" evidence="9">
    <location>
        <begin position="3323"/>
        <end position="3382"/>
    </location>
</feature>
<feature type="domain" description="VWFC" evidence="9">
    <location>
        <begin position="2983"/>
        <end position="3040"/>
    </location>
</feature>
<dbReference type="InterPro" id="IPR052424">
    <property type="entry name" value="Kielin_Chordin-BMP_Reg"/>
</dbReference>
<dbReference type="SUPFAM" id="SSF57196">
    <property type="entry name" value="EGF/Laminin"/>
    <property type="match status" value="2"/>
</dbReference>
<dbReference type="Pfam" id="PF00094">
    <property type="entry name" value="VWD"/>
    <property type="match status" value="1"/>
</dbReference>
<feature type="domain" description="VWFC" evidence="9">
    <location>
        <begin position="3040"/>
        <end position="3097"/>
    </location>
</feature>
<feature type="domain" description="VWFC" evidence="9">
    <location>
        <begin position="2338"/>
        <end position="2395"/>
    </location>
</feature>
<feature type="domain" description="VWFC" evidence="9">
    <location>
        <begin position="3749"/>
        <end position="3809"/>
    </location>
</feature>
<dbReference type="Gene3D" id="2.10.70.10">
    <property type="entry name" value="Complement Module, domain 1"/>
    <property type="match status" value="12"/>
</dbReference>
<feature type="domain" description="VWFD" evidence="11">
    <location>
        <begin position="3813"/>
        <end position="3988"/>
    </location>
</feature>
<dbReference type="SUPFAM" id="SSF57567">
    <property type="entry name" value="Serine protease inhibitors"/>
    <property type="match status" value="1"/>
</dbReference>
<feature type="domain" description="VWFC" evidence="9">
    <location>
        <begin position="2278"/>
        <end position="2338"/>
    </location>
</feature>
<dbReference type="InterPro" id="IPR036880">
    <property type="entry name" value="Kunitz_BPTI_sf"/>
</dbReference>
<organism evidence="12 13">
    <name type="scientific">Potamilus streckersoni</name>
    <dbReference type="NCBI Taxonomy" id="2493646"/>
    <lineage>
        <taxon>Eukaryota</taxon>
        <taxon>Metazoa</taxon>
        <taxon>Spiralia</taxon>
        <taxon>Lophotrochozoa</taxon>
        <taxon>Mollusca</taxon>
        <taxon>Bivalvia</taxon>
        <taxon>Autobranchia</taxon>
        <taxon>Heteroconchia</taxon>
        <taxon>Palaeoheterodonta</taxon>
        <taxon>Unionida</taxon>
        <taxon>Unionoidea</taxon>
        <taxon>Unionidae</taxon>
        <taxon>Ambleminae</taxon>
        <taxon>Lampsilini</taxon>
        <taxon>Potamilus</taxon>
    </lineage>
</organism>
<dbReference type="SUPFAM" id="SSF57603">
    <property type="entry name" value="FnI-like domain"/>
    <property type="match status" value="32"/>
</dbReference>
<evidence type="ECO:0000256" key="3">
    <source>
        <dbReference type="ARBA" id="ARBA00022729"/>
    </source>
</evidence>
<dbReference type="PANTHER" id="PTHR46698:SF6">
    <property type="entry name" value="KIELIN_CHORDIN-LIKE PROTEIN"/>
    <property type="match status" value="1"/>
</dbReference>
<feature type="domain" description="VWFC" evidence="9">
    <location>
        <begin position="2869"/>
        <end position="2926"/>
    </location>
</feature>
<dbReference type="PROSITE" id="PS50026">
    <property type="entry name" value="EGF_3"/>
    <property type="match status" value="2"/>
</dbReference>
<dbReference type="InterPro" id="IPR002223">
    <property type="entry name" value="Kunitz_BPTI"/>
</dbReference>
<dbReference type="InterPro" id="IPR036084">
    <property type="entry name" value="Ser_inhib-like_sf"/>
</dbReference>
<keyword evidence="2" id="KW-0964">Secreted</keyword>
<dbReference type="GO" id="GO:0005509">
    <property type="term" value="F:calcium ion binding"/>
    <property type="evidence" value="ECO:0007669"/>
    <property type="project" value="InterPro"/>
</dbReference>
<dbReference type="PROSITE" id="PS50184">
    <property type="entry name" value="VWFC_2"/>
    <property type="match status" value="29"/>
</dbReference>
<keyword evidence="5 6" id="KW-1015">Disulfide bond</keyword>
<gene>
    <name evidence="12" type="ORF">CHS0354_027949</name>
</gene>
<dbReference type="Pfam" id="PF00093">
    <property type="entry name" value="VWC"/>
    <property type="match status" value="8"/>
</dbReference>
<evidence type="ECO:0008006" key="14">
    <source>
        <dbReference type="Google" id="ProtNLM"/>
    </source>
</evidence>
<dbReference type="PROSITE" id="PS00280">
    <property type="entry name" value="BPTI_KUNITZ_1"/>
    <property type="match status" value="2"/>
</dbReference>
<feature type="domain" description="VWFC" evidence="9">
    <location>
        <begin position="2812"/>
        <end position="2869"/>
    </location>
</feature>
<dbReference type="PROSITE" id="PS01186">
    <property type="entry name" value="EGF_2"/>
    <property type="match status" value="1"/>
</dbReference>
<feature type="domain" description="VWFC" evidence="9">
    <location>
        <begin position="2517"/>
        <end position="2577"/>
    </location>
</feature>
<dbReference type="GO" id="GO:0005576">
    <property type="term" value="C:extracellular region"/>
    <property type="evidence" value="ECO:0007669"/>
    <property type="project" value="UniProtKB-SubCell"/>
</dbReference>
<keyword evidence="4" id="KW-0677">Repeat</keyword>
<dbReference type="GO" id="GO:0004867">
    <property type="term" value="F:serine-type endopeptidase inhibitor activity"/>
    <property type="evidence" value="ECO:0007669"/>
    <property type="project" value="InterPro"/>
</dbReference>
<feature type="region of interest" description="Disordered" evidence="7">
    <location>
        <begin position="772"/>
        <end position="794"/>
    </location>
</feature>
<feature type="domain" description="VWFC" evidence="9">
    <location>
        <begin position="2754"/>
        <end position="2812"/>
    </location>
</feature>
<proteinExistence type="predicted"/>
<dbReference type="SUPFAM" id="SSF48056">
    <property type="entry name" value="Di-copper centre-containing domain"/>
    <property type="match status" value="2"/>
</dbReference>
<evidence type="ECO:0000313" key="13">
    <source>
        <dbReference type="Proteomes" id="UP001195483"/>
    </source>
</evidence>
<feature type="disulfide bond" evidence="6">
    <location>
        <begin position="1074"/>
        <end position="1083"/>
    </location>
</feature>
<dbReference type="InterPro" id="IPR008922">
    <property type="entry name" value="Di-copper_centre_dom_sf"/>
</dbReference>
<dbReference type="GO" id="GO:0030513">
    <property type="term" value="P:positive regulation of BMP signaling pathway"/>
    <property type="evidence" value="ECO:0007669"/>
    <property type="project" value="TreeGrafter"/>
</dbReference>
<feature type="domain" description="VWFC" evidence="9">
    <location>
        <begin position="3151"/>
        <end position="3208"/>
    </location>
</feature>
<feature type="domain" description="VWFC" evidence="9">
    <location>
        <begin position="3439"/>
        <end position="3496"/>
    </location>
</feature>
<evidence type="ECO:0000256" key="5">
    <source>
        <dbReference type="ARBA" id="ARBA00023157"/>
    </source>
</evidence>
<comment type="subcellular location">
    <subcellularLocation>
        <location evidence="1">Secreted</location>
    </subcellularLocation>
</comment>
<feature type="domain" description="VWFC" evidence="9">
    <location>
        <begin position="1927"/>
        <end position="1985"/>
    </location>
</feature>
<evidence type="ECO:0000256" key="1">
    <source>
        <dbReference type="ARBA" id="ARBA00004613"/>
    </source>
</evidence>
<dbReference type="Pfam" id="PF23334">
    <property type="entry name" value="VWC2L_2nd"/>
    <property type="match status" value="11"/>
</dbReference>
<name>A0AAE0T494_9BIVA</name>
<protein>
    <recommendedName>
        <fullName evidence="14">Kielin/chordin-like protein</fullName>
    </recommendedName>
</protein>
<feature type="domain" description="VWFC" evidence="9">
    <location>
        <begin position="3554"/>
        <end position="3617"/>
    </location>
</feature>
<dbReference type="SMART" id="SM00179">
    <property type="entry name" value="EGF_CA"/>
    <property type="match status" value="2"/>
</dbReference>
<dbReference type="InterPro" id="IPR000742">
    <property type="entry name" value="EGF"/>
</dbReference>
<dbReference type="PROSITE" id="PS00498">
    <property type="entry name" value="TYROSINASE_2"/>
    <property type="match status" value="1"/>
</dbReference>
<keyword evidence="3" id="KW-0732">Signal</keyword>
<comment type="caution">
    <text evidence="6">Lacks conserved residue(s) required for the propagation of feature annotation.</text>
</comment>
<feature type="disulfide bond" evidence="6">
    <location>
        <begin position="352"/>
        <end position="361"/>
    </location>
</feature>
<feature type="domain" description="BPTI/Kunitz inhibitor" evidence="10">
    <location>
        <begin position="368"/>
        <end position="418"/>
    </location>
</feature>
<evidence type="ECO:0000256" key="2">
    <source>
        <dbReference type="ARBA" id="ARBA00022525"/>
    </source>
</evidence>
<feature type="domain" description="VWFC" evidence="9">
    <location>
        <begin position="3680"/>
        <end position="3744"/>
    </location>
</feature>
<dbReference type="SMART" id="SM00214">
    <property type="entry name" value="VWC"/>
    <property type="match status" value="33"/>
</dbReference>
<feature type="domain" description="VWFC" evidence="9">
    <location>
        <begin position="2577"/>
        <end position="2636"/>
    </location>
</feature>
<dbReference type="GO" id="GO:0016491">
    <property type="term" value="F:oxidoreductase activity"/>
    <property type="evidence" value="ECO:0007669"/>
    <property type="project" value="InterPro"/>
</dbReference>
<evidence type="ECO:0000259" key="11">
    <source>
        <dbReference type="PROSITE" id="PS51233"/>
    </source>
</evidence>
<dbReference type="Proteomes" id="UP001195483">
    <property type="component" value="Unassembled WGS sequence"/>
</dbReference>
<evidence type="ECO:0000259" key="10">
    <source>
        <dbReference type="PROSITE" id="PS50279"/>
    </source>
</evidence>
<dbReference type="CDD" id="cd19941">
    <property type="entry name" value="TIL"/>
    <property type="match status" value="1"/>
</dbReference>
<reference evidence="12" key="1">
    <citation type="journal article" date="2021" name="Genome Biol. Evol.">
        <title>A High-Quality Reference Genome for a Parasitic Bivalve with Doubly Uniparental Inheritance (Bivalvia: Unionida).</title>
        <authorList>
            <person name="Smith C.H."/>
        </authorList>
    </citation>
    <scope>NUCLEOTIDE SEQUENCE</scope>
    <source>
        <strain evidence="12">CHS0354</strain>
    </source>
</reference>
<dbReference type="SMART" id="SM00832">
    <property type="entry name" value="C8"/>
    <property type="match status" value="1"/>
</dbReference>
<dbReference type="InterPro" id="IPR001881">
    <property type="entry name" value="EGF-like_Ca-bd_dom"/>
</dbReference>
<accession>A0AAE0T494</accession>
<dbReference type="EMBL" id="JAEAOA010001690">
    <property type="protein sequence ID" value="KAK3603530.1"/>
    <property type="molecule type" value="Genomic_DNA"/>
</dbReference>
<dbReference type="PANTHER" id="PTHR46698">
    <property type="entry name" value="CROSSVEINLESS 2"/>
    <property type="match status" value="1"/>
</dbReference>
<feature type="domain" description="VWFC" evidence="9">
    <location>
        <begin position="2395"/>
        <end position="2456"/>
    </location>
</feature>
<feature type="domain" description="VWFC" evidence="9">
    <location>
        <begin position="3097"/>
        <end position="3151"/>
    </location>
</feature>
<dbReference type="SMART" id="SM00131">
    <property type="entry name" value="KU"/>
    <property type="match status" value="2"/>
</dbReference>
<dbReference type="InterPro" id="IPR001007">
    <property type="entry name" value="VWF_dom"/>
</dbReference>
<sequence>MEWRKVLEVLVWGYLLLNSHFCYNKESRNKSIQGVDVLSFLSHRSGQKGIEKLFPRGWRFIQDSHSSKPCDIPFKNFDYKSTSGLTIEFVGHSEYTNLSTLFEIYLYDKILPVLQINLDVSRRKIILRYQGEKSYQRVTLVFSDMLERWKILTAQINNTHFTVLVGCQEEKSVPLQQELDIPRKSRVIVASDRNGENRFIGLLFEVRYYPSAESSHLCSGYADTDIPQRDEGFLKDARSSDRLHVLEQEILQLNRMVKMLKDQTTNLTQRVSYLETCACQAECVHQGRIFDNGETWSKDVCTICICRDGKSQCVRRTDIEHCHAPCSENPCLNHGVCIDIQEIPHGGFHCMCQPPYGGNLCENRQNPCVWPAEAGICDQVIVRYYYDRFTQQCRQFNFTGCGGNINNYETFEDCQNVASVGACCFRQYSVGLENPNDRQEKKGCKMLSLAECQFTHRQVANNIETEVISFYPGVSCEDAGCGVTPSGCAVGSKTYQIGERATLGCQDCTCDTIGQFICSCSHKAVRKEIRDMTQEEVRQFHAAIQQLRLVGPGNPWEEFRDKYMWHTMHANGGPFFLPWHRMFLRQLEQRLQQIDCSITLPYFDFTTDVGNFGDAVIWQPNYFGGDGDGLEGCVPNQPFGPVGSWRPCIIRKFNPNIKLPTLVELAIALASDDYTEMSTCLETYVSYVHTYVGGDMATPSAAYDPVFYTIHAYIDMLFWWWQQRGNNKFKYPGEFAKIPMVPFNIFPTDVLDLENDLCVTYMPPSSGHSCNITTEENGLRPMRGDITPNTSPDIRGNILSGYDAGGYDRRGFDRFGFRKNGFNRDGYDRQGYDVDGYDRYGFDRKGYDRYGFDPSGKDREGNSDQSGRFGPDGYDVNCLNRKGLTHLGFDKYGFDINGYDLGYCNYFYNGPFATIQSQRLWQILQVQSKSFLMSIPRICPGIEAIPINWLQQYWIKDIKDVTDMVPVITPTGNVSVTSARFCFDVDSLLTSCVCNTNVAVCFNNPCLKEKCPSYPEAHCRVDYCGDCTAKWYFDGKLVDCMEDRDFCKPNPCQNGGVCVPSIWPNEPEKVTCICLPNQDGHLCQYTAEEVCSLPFSTGNCDQQTERWYFDYKTQTCQKFVYTGCGGNGNNFLTQEACQNRCQIGACCVRSPLYKNLIIGYDSQGYDRYGFNIDGFDRNGQKRTMDNGIKSGSQRFNQDGFDWQGFDRNGFDDEGFNHIGYNKEGYDSDGFNLTGYSLHREYDGVVDYNHEGYDKEGYNRAGLNCYGSNRQGYNAYGLAAGYTYRCRSRTIQACQSLEKRSGLSVVRFSPGKQCEDVQCGERCGCIHGNKMYKLGETFHISCQYCKCSLTGVVECECSKMGHRKEIQDLTRDEIELYQSAIQILMKRDGNSHSKWFEFVRMYAEHLPQALGNVASLPWHRYFLRMVEQELQAIDCRITIPYFDWTLEAGDLQRSRIWASNMFGGNGDNVTGCINYHPFKEYFPPFLAPCIRRRFNISVSLPDAVSIQFALNDPLYERFRIYMEMFVGVVQSWVGGHMASELAPYDPLFYSLLAYIDKLWTYWMNKHENGLLLYPQDHRYIPMYPFKASPEDVMDSKVQMCVEYIPLSEAALCNITQPNYGYDSHGYSRLGYDREGYDKSGYNMFGVDRSGGLDSRGLYNIYGYDRFGYMRNGFDSMGFDRFGFRIDSFNLDGFDAEGYDRSGFDRYGFDRRGITPYGFHKNGTWLNRIPPGLFDSYGYNRYGFDKFGFNRQGNDIFRFNSLGYDAGRCNRFFLGPMYVIIKRWMEKQLEKLDNISLRVITRICPAVTRFPEWRYTQNWMHRGDQIPLIETIQNELDQSRHINLDYFPERSSVGKDEVWLPLSPDRRLCFVTYYYTECPFGQFPMVCPHNMCDGRKCPGYPEAVCRINRCGGCQHEWYNGITGEVIHCTGCVTESGEERGEGISWRSSECETCTCQGGRVICTEKTCNIVSCQHPVKLPGECCLTCEYGCEYQGRRYSSGQEFTLNGDPCDECLCQEGTVTCLRQTCPQLDNCRSPFKMVGHCCPICLDCGEHADGETWQRSPCDTCRCLNGEVACSKIQCISPNCSHPHHSPGQCCLSCDACMYQGRVMRDGETFPQDICTTCTCLQGTVQCVKQECPPVRCENPVTLPGKCCPVCDSNCQYDERTYFHNQFFSPSYDRCLNCSCVNSVVRCYQIQCPRHQLPCQNPLTRPGECCPTHCPRCSMIGREFESGEVFTSPTDPCETCTCQDGLVSCQRQIVCSVTCTHGIIPGGECCSPCTDCILDGQLIQEGQTFFKPGDICEQCVCLNGNVQCQPVGPCPTLPCTVTVTPIGACCPRCKGCDVRGRSYLHGDLVSEDECSKCFCKEGEVICDHEKCLPLRCSRTKRVAGQCCPVCDVCDYQGSVYEEGERFTPRGQPCLDCLCKSGKADCMDIFSQCPTPSCTHPMRTSETCCPVCDGCTYLRHKFRNGQKFVPPGGDACKICVCRNGSIDCRNMDCPDVNCVNPVLVPGHCCPVCPMACTVMGIEYRDGQTFMDPMRKCSVCTCFMGEIQCKAMDCNATQQCSHATPAPGDCCPTCMMCQVNGQQYLNGQTFTAPTDPCQECTCRNGTVSCVSIRCLPLECLDQVYIPGSCCPVCHERPCFYGGLRYRDGDIVPASHDSCQVCSCTAGQVQCKDRECSIVACINPGRDGCCETCDVCMYRNISYRNWDKVPSLTDRCSDCICQQGSVKCTRRTCPELRCSHAVYVPGSCCPECTDCTFQGLLYRNGQSFIDPTNTCHTCRCRDGNVLCQVIDCPQVSCQHPVSSTGCCPVCDDCLHYDRKYKNGERFTDNRNPCKTCVCQNGNIICSETPCAPAQCVNPTRGLCCLECGDCEIQGRKYRNDQVFPDISNECNECTCRGGTVSCLARQCPAAWCQNPSQGKCCPVCRDCLYNGQLIQNGQTISNRLNICEECFCRNGNVQCRPKICPNVGCSNPIQGQCCPECTSCELNGIRYANGEVFEDRIHPCNQCRCIYGNLECVPKPCPPVNCSNPTQDKCCMACTNCTYSGISYINGQRFTDPNNECRTCQCVSGNVHCEKEPCPQISCSSPVRGRCCYTCTDCLHRNQRYQEGQRFDDDCSECVCRSGNIQCVPKFCHPVLCKNPAREGCCPVCNNCVFDGKLMRNGDIFPDTVDPCSECTCKDGTLKCHKKSCPAVTCSNPVQGQCCSECENCQIGARKYSSGEIFTDINDPCNMCRCQKGNVICERRRCAEVRCSNPTADNCGCQVCSDCFYEGQFVNNGVRFDHPVDPCRECICRAGSVQCFKKGCSQKCSHPVKDDGCCSVCRDCFYEGKKHPDGSTFNSDLDICQQCTCRSGNVTCQTTTCPAVLCDRPVTQSGQCCPICAECHYMGKIYLDGVTFPHTEDNCQKCRCQGGRVKCDKQACDIPQCTHPRLDLCCPQCNECYYQGRLYQNNSPFKPNPCKTCYCSNGNVQCSELTCPSLTCLQQETIPGQCCPRCKGCQHEGVQYEDGAQWILRNNPCVTCTCYGGFVTCMEVQCVTPCRNPVFFPGQCCPVCPTCHFEGTQYKDGDSFNPTSDSCDVCICQGGRLHCNHDTCPEIAGCPKEQQLGPKEGECCPTCAGFGTNCTRDRLGVKTYPKPEDPCLVCECKDSFLWVCTKQDCPKLPCSPALQKQPPGSCCPLCPACYESGVDRYYEEGEEWTDSANPCVTCLCKNGKIHCTLLECPPLECSIVEHRVQTAGKCCDSCEPVMDVKCLYQGVYHQPGDSWLVDECTTCECMGGSVKCSTRRCPNQDCGPNDVPSVLPGKCCPVCVSKPSTCLVYGDPHYRTFDGSTIHFQGTCRYIMASDCDSQDFVVEVQHDDRGERGVSWAQNFTIRSAGIKVDLLQKNRVLVNGREVELPFLHEPDLAIERSADTVLLNTKVGLKFLWNGDSYAEVSVPGTYKRKMCGLCGNFNGFPQDDLRTRMGQITNSPALFGNSWKVLVDGGDRQCAEATDVDPCNTAGYRVRKTATLKCAILQSSVFSRCHRLVSPEPFFSSCVYDMCVCGDSPNCLCDILASYAKECAKARVKLLWRSSALCAFDCLEEKGFLFDECGPVCPRTCENRNNPLGNLTENCYKPCVASCQCPADKVLHDSQCIRPDQCPDIDLQVR</sequence>
<evidence type="ECO:0000259" key="9">
    <source>
        <dbReference type="PROSITE" id="PS50184"/>
    </source>
</evidence>
<dbReference type="PROSITE" id="PS50279">
    <property type="entry name" value="BPTI_KUNITZ_2"/>
    <property type="match status" value="2"/>
</dbReference>
<dbReference type="CDD" id="cd00109">
    <property type="entry name" value="Kunitz-type"/>
    <property type="match status" value="2"/>
</dbReference>
<dbReference type="SMART" id="SM00215">
    <property type="entry name" value="VWC_out"/>
    <property type="match status" value="16"/>
</dbReference>
<feature type="domain" description="VWFC" evidence="9">
    <location>
        <begin position="2695"/>
        <end position="2754"/>
    </location>
</feature>
<feature type="domain" description="VWFC" evidence="9">
    <location>
        <begin position="2099"/>
        <end position="2156"/>
    </location>
</feature>
<dbReference type="Gene3D" id="4.10.410.10">
    <property type="entry name" value="Pancreatic trypsin inhibitor Kunitz domain"/>
    <property type="match status" value="2"/>
</dbReference>
<feature type="domain" description="VWFC" evidence="9">
    <location>
        <begin position="281"/>
        <end position="362"/>
    </location>
</feature>
<dbReference type="SUPFAM" id="SSF49899">
    <property type="entry name" value="Concanavalin A-like lectins/glucanases"/>
    <property type="match status" value="1"/>
</dbReference>
<comment type="caution">
    <text evidence="12">The sequence shown here is derived from an EMBL/GenBank/DDBJ whole genome shotgun (WGS) entry which is preliminary data.</text>
</comment>
<dbReference type="Gene3D" id="2.60.120.200">
    <property type="match status" value="1"/>
</dbReference>
<dbReference type="SMART" id="SM00216">
    <property type="entry name" value="VWD"/>
    <property type="match status" value="1"/>
</dbReference>
<dbReference type="InterPro" id="IPR014853">
    <property type="entry name" value="VWF/SSPO/ZAN-like_Cys-rich_dom"/>
</dbReference>
<evidence type="ECO:0000256" key="6">
    <source>
        <dbReference type="PROSITE-ProRule" id="PRU00076"/>
    </source>
</evidence>
<dbReference type="PROSITE" id="PS01208">
    <property type="entry name" value="VWFC_1"/>
    <property type="match status" value="7"/>
</dbReference>
<dbReference type="PRINTS" id="PR00759">
    <property type="entry name" value="BASICPTASE"/>
</dbReference>
<dbReference type="PROSITE" id="PS00022">
    <property type="entry name" value="EGF_1"/>
    <property type="match status" value="2"/>
</dbReference>
<feature type="domain" description="VWFC" evidence="9">
    <location>
        <begin position="2926"/>
        <end position="2983"/>
    </location>
</feature>
<evidence type="ECO:0000259" key="8">
    <source>
        <dbReference type="PROSITE" id="PS50026"/>
    </source>
</evidence>
<dbReference type="CDD" id="cd00054">
    <property type="entry name" value="EGF_CA"/>
    <property type="match status" value="1"/>
</dbReference>
<dbReference type="InterPro" id="IPR002227">
    <property type="entry name" value="Tyrosinase_Cu-bd"/>
</dbReference>
<evidence type="ECO:0000256" key="4">
    <source>
        <dbReference type="ARBA" id="ARBA00022737"/>
    </source>
</evidence>
<dbReference type="SUPFAM" id="SSF57362">
    <property type="entry name" value="BPTI-like"/>
    <property type="match status" value="2"/>
</dbReference>
<dbReference type="SMART" id="SM00181">
    <property type="entry name" value="EGF"/>
    <property type="match status" value="3"/>
</dbReference>
<dbReference type="InterPro" id="IPR013320">
    <property type="entry name" value="ConA-like_dom_sf"/>
</dbReference>
<evidence type="ECO:0000256" key="7">
    <source>
        <dbReference type="SAM" id="MobiDB-lite"/>
    </source>
</evidence>
<dbReference type="InterPro" id="IPR020901">
    <property type="entry name" value="Prtase_inh_Kunz-CS"/>
</dbReference>
<keyword evidence="13" id="KW-1185">Reference proteome</keyword>
<reference evidence="12" key="3">
    <citation type="submission" date="2023-05" db="EMBL/GenBank/DDBJ databases">
        <authorList>
            <person name="Smith C.H."/>
        </authorList>
    </citation>
    <scope>NUCLEOTIDE SEQUENCE</scope>
    <source>
        <strain evidence="12">CHS0354</strain>
        <tissue evidence="12">Mantle</tissue>
    </source>
</reference>
<dbReference type="Pfam" id="PF00264">
    <property type="entry name" value="Tyrosinase"/>
    <property type="match status" value="2"/>
</dbReference>
<feature type="domain" description="VWFC" evidence="9">
    <location>
        <begin position="2456"/>
        <end position="2516"/>
    </location>
</feature>
<feature type="domain" description="VWFC" evidence="9">
    <location>
        <begin position="2157"/>
        <end position="2219"/>
    </location>
</feature>
<reference evidence="12" key="2">
    <citation type="journal article" date="2021" name="Genome Biol. Evol.">
        <title>Developing a high-quality reference genome for a parasitic bivalve with doubly uniparental inheritance (Bivalvia: Unionida).</title>
        <authorList>
            <person name="Smith C.H."/>
        </authorList>
    </citation>
    <scope>NUCLEOTIDE SEQUENCE</scope>
    <source>
        <strain evidence="12">CHS0354</strain>
        <tissue evidence="12">Mantle</tissue>
    </source>
</reference>
<feature type="domain" description="VWFC" evidence="9">
    <location>
        <begin position="2219"/>
        <end position="2278"/>
    </location>
</feature>
<dbReference type="Gene3D" id="6.20.200.20">
    <property type="match status" value="20"/>
</dbReference>
<feature type="domain" description="VWFC" evidence="9">
    <location>
        <begin position="1988"/>
        <end position="2046"/>
    </location>
</feature>
<feature type="domain" description="VWFC" evidence="9">
    <location>
        <begin position="2638"/>
        <end position="2695"/>
    </location>
</feature>
<feature type="domain" description="EGF-like" evidence="8">
    <location>
        <begin position="323"/>
        <end position="362"/>
    </location>
</feature>
<evidence type="ECO:0000313" key="12">
    <source>
        <dbReference type="EMBL" id="KAK3603530.1"/>
    </source>
</evidence>
<keyword evidence="6" id="KW-0245">EGF-like domain</keyword>